<comment type="subcellular location">
    <subcellularLocation>
        <location evidence="6 7">Cytoplasm</location>
    </subcellularLocation>
</comment>
<dbReference type="PANTHER" id="PTHR32182:SF0">
    <property type="entry name" value="DNA REPLICATION AND REPAIR PROTEIN RECF"/>
    <property type="match status" value="1"/>
</dbReference>
<dbReference type="AlphaFoldDB" id="A0A0F7X1K4"/>
<dbReference type="GO" id="GO:0006260">
    <property type="term" value="P:DNA replication"/>
    <property type="evidence" value="ECO:0007669"/>
    <property type="project" value="UniProtKB-UniRule"/>
</dbReference>
<dbReference type="GO" id="GO:0000731">
    <property type="term" value="P:DNA synthesis involved in DNA repair"/>
    <property type="evidence" value="ECO:0007669"/>
    <property type="project" value="TreeGrafter"/>
</dbReference>
<keyword evidence="6 7" id="KW-0227">DNA damage</keyword>
<dbReference type="Pfam" id="PF13175">
    <property type="entry name" value="AAA_15"/>
    <property type="match status" value="1"/>
</dbReference>
<dbReference type="GO" id="GO:0005737">
    <property type="term" value="C:cytoplasm"/>
    <property type="evidence" value="ECO:0007669"/>
    <property type="project" value="UniProtKB-SubCell"/>
</dbReference>
<evidence type="ECO:0000256" key="5">
    <source>
        <dbReference type="ARBA" id="ARBA00023125"/>
    </source>
</evidence>
<dbReference type="GO" id="GO:0003697">
    <property type="term" value="F:single-stranded DNA binding"/>
    <property type="evidence" value="ECO:0007669"/>
    <property type="project" value="UniProtKB-UniRule"/>
</dbReference>
<dbReference type="EMBL" id="LN847044">
    <property type="protein sequence ID" value="CRI42452.1"/>
    <property type="molecule type" value="Genomic_DNA"/>
</dbReference>
<keyword evidence="4 6" id="KW-0067">ATP-binding</keyword>
<reference evidence="9" key="1">
    <citation type="submission" date="2015-05" db="EMBL/GenBank/DDBJ databases">
        <authorList>
            <person name="Rattei Thomas"/>
        </authorList>
    </citation>
    <scope>NUCLEOTIDE SEQUENCE</scope>
    <source>
        <strain evidence="9">DC9</strain>
    </source>
</reference>
<dbReference type="InterPro" id="IPR041685">
    <property type="entry name" value="AAA_GajA/Old/RecF-like"/>
</dbReference>
<keyword evidence="6 7" id="KW-0234">DNA repair</keyword>
<dbReference type="Gene3D" id="3.40.50.300">
    <property type="entry name" value="P-loop containing nucleotide triphosphate hydrolases"/>
    <property type="match status" value="1"/>
</dbReference>
<evidence type="ECO:0000259" key="8">
    <source>
        <dbReference type="Pfam" id="PF13175"/>
    </source>
</evidence>
<dbReference type="GO" id="GO:0006302">
    <property type="term" value="P:double-strand break repair"/>
    <property type="evidence" value="ECO:0007669"/>
    <property type="project" value="TreeGrafter"/>
</dbReference>
<keyword evidence="2 6" id="KW-0235">DNA replication</keyword>
<evidence type="ECO:0000256" key="3">
    <source>
        <dbReference type="ARBA" id="ARBA00022741"/>
    </source>
</evidence>
<feature type="domain" description="Endonuclease GajA/Old nuclease/RecF-like AAA" evidence="8">
    <location>
        <begin position="3"/>
        <end position="246"/>
    </location>
</feature>
<dbReference type="GO" id="GO:0005524">
    <property type="term" value="F:ATP binding"/>
    <property type="evidence" value="ECO:0007669"/>
    <property type="project" value="UniProtKB-UniRule"/>
</dbReference>
<dbReference type="Gene3D" id="1.20.1050.90">
    <property type="entry name" value="RecF/RecN/SMC, N-terminal domain"/>
    <property type="match status" value="1"/>
</dbReference>
<dbReference type="SUPFAM" id="SSF52540">
    <property type="entry name" value="P-loop containing nucleoside triphosphate hydrolases"/>
    <property type="match status" value="1"/>
</dbReference>
<evidence type="ECO:0000256" key="1">
    <source>
        <dbReference type="ARBA" id="ARBA00022490"/>
    </source>
</evidence>
<dbReference type="InterPro" id="IPR001238">
    <property type="entry name" value="DNA-binding_RecF"/>
</dbReference>
<evidence type="ECO:0000256" key="2">
    <source>
        <dbReference type="ARBA" id="ARBA00022705"/>
    </source>
</evidence>
<sequence length="364" mass="41204">MFMKICSLKLKNFRNHSDLEISLAPKLNYIVGKNAQGKTNLLEALYVLSLGRSFRTQHLTDTITFGSSHFFLETQFEKDHLPQALSIYTDKQGKKIFYNQLPIKTLSQLIGKVPIVLFSSKDRLLISGAPADRRLFLNLLLSQCDSHYTLCLSYYHRALQQRNALLKSKQTSTVAIWDEQLVKHGTYLSIQRFLCSQKLSDLSKELWSNNLKEQLALKFKSSLIKNSDISETAVAEEFHKQLSISLPRDLEWGSTSVGPHREDFLLTMNQMPVSQFSSEGQKHSLLAILRLAECLYLKQSHHVSPLVCLDDIHAGLDNERVGQLLDLAPTLGQTLITSTHMHGELPKTSLVLSIENAQVSEQII</sequence>
<keyword evidence="1 6" id="KW-0963">Cytoplasm</keyword>
<evidence type="ECO:0000256" key="7">
    <source>
        <dbReference type="RuleBase" id="RU000578"/>
    </source>
</evidence>
<accession>A0A0F7X1K4</accession>
<organism evidence="9">
    <name type="scientific">Chlamydia pneumoniae</name>
    <name type="common">Chlamydophila pneumoniae</name>
    <dbReference type="NCBI Taxonomy" id="83558"/>
    <lineage>
        <taxon>Bacteria</taxon>
        <taxon>Pseudomonadati</taxon>
        <taxon>Chlamydiota</taxon>
        <taxon>Chlamydiia</taxon>
        <taxon>Chlamydiales</taxon>
        <taxon>Chlamydiaceae</taxon>
        <taxon>Chlamydia/Chlamydophila group</taxon>
        <taxon>Chlamydia</taxon>
    </lineage>
</organism>
<dbReference type="NCBIfam" id="TIGR00611">
    <property type="entry name" value="recf"/>
    <property type="match status" value="1"/>
</dbReference>
<dbReference type="PROSITE" id="PS00618">
    <property type="entry name" value="RECF_2"/>
    <property type="match status" value="1"/>
</dbReference>
<evidence type="ECO:0000256" key="6">
    <source>
        <dbReference type="HAMAP-Rule" id="MF_00365"/>
    </source>
</evidence>
<dbReference type="InterPro" id="IPR042174">
    <property type="entry name" value="RecF_2"/>
</dbReference>
<dbReference type="InterPro" id="IPR018078">
    <property type="entry name" value="DNA-binding_RecF_CS"/>
</dbReference>
<name>A0A0F7X1K4_CHLPN</name>
<dbReference type="PROSITE" id="PS00617">
    <property type="entry name" value="RECF_1"/>
    <property type="match status" value="1"/>
</dbReference>
<dbReference type="HAMAP" id="MF_00365">
    <property type="entry name" value="RecF"/>
    <property type="match status" value="1"/>
</dbReference>
<protein>
    <recommendedName>
        <fullName evidence="6 7">DNA replication and repair protein RecF</fullName>
    </recommendedName>
</protein>
<keyword evidence="3 6" id="KW-0547">Nucleotide-binding</keyword>
<dbReference type="GO" id="GO:0009432">
    <property type="term" value="P:SOS response"/>
    <property type="evidence" value="ECO:0007669"/>
    <property type="project" value="UniProtKB-UniRule"/>
</dbReference>
<comment type="function">
    <text evidence="6 7">The RecF protein is involved in DNA metabolism; it is required for DNA replication and normal SOS inducibility. RecF binds preferentially to single-stranded, linear DNA. It also seems to bind ATP.</text>
</comment>
<dbReference type="PANTHER" id="PTHR32182">
    <property type="entry name" value="DNA REPLICATION AND REPAIR PROTEIN RECF"/>
    <property type="match status" value="1"/>
</dbReference>
<dbReference type="InterPro" id="IPR027417">
    <property type="entry name" value="P-loop_NTPase"/>
</dbReference>
<evidence type="ECO:0000313" key="9">
    <source>
        <dbReference type="EMBL" id="CRI42452.1"/>
    </source>
</evidence>
<keyword evidence="5 6" id="KW-0238">DNA-binding</keyword>
<gene>
    <name evidence="6" type="primary">recF</name>
    <name evidence="9" type="ORF">BN1224_DC9_BM_00130</name>
</gene>
<feature type="binding site" evidence="6">
    <location>
        <begin position="32"/>
        <end position="39"/>
    </location>
    <ligand>
        <name>ATP</name>
        <dbReference type="ChEBI" id="CHEBI:30616"/>
    </ligand>
</feature>
<proteinExistence type="inferred from homology"/>
<comment type="similarity">
    <text evidence="6 7">Belongs to the RecF family.</text>
</comment>
<evidence type="ECO:0000256" key="4">
    <source>
        <dbReference type="ARBA" id="ARBA00022840"/>
    </source>
</evidence>
<keyword evidence="6 7" id="KW-0742">SOS response</keyword>